<sequence length="81" mass="8966">MRAVLFLLCVSLVISAFVETDARRAKRTTAAMRSTSGHGRGATGGMVVRVKTTPRRHRKKSSGSPRRRRRTTAGYGFDEDD</sequence>
<evidence type="ECO:0000313" key="3">
    <source>
        <dbReference type="EMBL" id="JAP86213.1"/>
    </source>
</evidence>
<accession>A0A131Z490</accession>
<feature type="region of interest" description="Disordered" evidence="1">
    <location>
        <begin position="26"/>
        <end position="81"/>
    </location>
</feature>
<name>A0A131Z490_RHIAP</name>
<feature type="compositionally biased region" description="Basic residues" evidence="1">
    <location>
        <begin position="52"/>
        <end position="71"/>
    </location>
</feature>
<feature type="signal peptide" evidence="2">
    <location>
        <begin position="1"/>
        <end position="15"/>
    </location>
</feature>
<reference evidence="3" key="1">
    <citation type="journal article" date="2016" name="Ticks Tick Borne Dis.">
        <title>De novo assembly and annotation of the salivary gland transcriptome of Rhipicephalus appendiculatus male and female ticks during blood feeding.</title>
        <authorList>
            <person name="de Castro M.H."/>
            <person name="de Klerk D."/>
            <person name="Pienaar R."/>
            <person name="Latif A.A."/>
            <person name="Rees D.J."/>
            <person name="Mans B.J."/>
        </authorList>
    </citation>
    <scope>NUCLEOTIDE SEQUENCE</scope>
    <source>
        <tissue evidence="3">Salivary glands</tissue>
    </source>
</reference>
<feature type="chain" id="PRO_5012904394" description="Secreted protein" evidence="2">
    <location>
        <begin position="16"/>
        <end position="81"/>
    </location>
</feature>
<evidence type="ECO:0008006" key="4">
    <source>
        <dbReference type="Google" id="ProtNLM"/>
    </source>
</evidence>
<evidence type="ECO:0000256" key="1">
    <source>
        <dbReference type="SAM" id="MobiDB-lite"/>
    </source>
</evidence>
<evidence type="ECO:0000256" key="2">
    <source>
        <dbReference type="SAM" id="SignalP"/>
    </source>
</evidence>
<keyword evidence="2" id="KW-0732">Signal</keyword>
<dbReference type="AlphaFoldDB" id="A0A131Z490"/>
<dbReference type="EMBL" id="GEDV01002344">
    <property type="protein sequence ID" value="JAP86213.1"/>
    <property type="molecule type" value="Transcribed_RNA"/>
</dbReference>
<protein>
    <recommendedName>
        <fullName evidence="4">Secreted protein</fullName>
    </recommendedName>
</protein>
<proteinExistence type="predicted"/>
<organism evidence="3">
    <name type="scientific">Rhipicephalus appendiculatus</name>
    <name type="common">Brown ear tick</name>
    <dbReference type="NCBI Taxonomy" id="34631"/>
    <lineage>
        <taxon>Eukaryota</taxon>
        <taxon>Metazoa</taxon>
        <taxon>Ecdysozoa</taxon>
        <taxon>Arthropoda</taxon>
        <taxon>Chelicerata</taxon>
        <taxon>Arachnida</taxon>
        <taxon>Acari</taxon>
        <taxon>Parasitiformes</taxon>
        <taxon>Ixodida</taxon>
        <taxon>Ixodoidea</taxon>
        <taxon>Ixodidae</taxon>
        <taxon>Rhipicephalinae</taxon>
        <taxon>Rhipicephalus</taxon>
        <taxon>Rhipicephalus</taxon>
    </lineage>
</organism>